<feature type="region of interest" description="Disordered" evidence="1">
    <location>
        <begin position="312"/>
        <end position="459"/>
    </location>
</feature>
<feature type="compositionally biased region" description="Polar residues" evidence="1">
    <location>
        <begin position="395"/>
        <end position="420"/>
    </location>
</feature>
<dbReference type="InterPro" id="IPR036397">
    <property type="entry name" value="RNaseH_sf"/>
</dbReference>
<dbReference type="AlphaFoldDB" id="A0AAV3ZJ91"/>
<dbReference type="Proteomes" id="UP000735302">
    <property type="component" value="Unassembled WGS sequence"/>
</dbReference>
<evidence type="ECO:0000313" key="3">
    <source>
        <dbReference type="EMBL" id="GFN94601.1"/>
    </source>
</evidence>
<dbReference type="Gene3D" id="3.30.420.10">
    <property type="entry name" value="Ribonuclease H-like superfamily/Ribonuclease H"/>
    <property type="match status" value="1"/>
</dbReference>
<reference evidence="3 4" key="1">
    <citation type="journal article" date="2021" name="Elife">
        <title>Chloroplast acquisition without the gene transfer in kleptoplastic sea slugs, Plakobranchus ocellatus.</title>
        <authorList>
            <person name="Maeda T."/>
            <person name="Takahashi S."/>
            <person name="Yoshida T."/>
            <person name="Shimamura S."/>
            <person name="Takaki Y."/>
            <person name="Nagai Y."/>
            <person name="Toyoda A."/>
            <person name="Suzuki Y."/>
            <person name="Arimoto A."/>
            <person name="Ishii H."/>
            <person name="Satoh N."/>
            <person name="Nishiyama T."/>
            <person name="Hasebe M."/>
            <person name="Maruyama T."/>
            <person name="Minagawa J."/>
            <person name="Obokata J."/>
            <person name="Shigenobu S."/>
        </authorList>
    </citation>
    <scope>NUCLEOTIDE SEQUENCE [LARGE SCALE GENOMIC DNA]</scope>
</reference>
<dbReference type="PANTHER" id="PTHR19303:SF74">
    <property type="entry name" value="POGO TRANSPOSABLE ELEMENT WITH KRAB DOMAIN"/>
    <property type="match status" value="1"/>
</dbReference>
<name>A0AAV3ZJ91_9GAST</name>
<dbReference type="InterPro" id="IPR004875">
    <property type="entry name" value="DDE_SF_endonuclease_dom"/>
</dbReference>
<feature type="compositionally biased region" description="Polar residues" evidence="1">
    <location>
        <begin position="321"/>
        <end position="376"/>
    </location>
</feature>
<comment type="caution">
    <text evidence="3">The sequence shown here is derived from an EMBL/GenBank/DDBJ whole genome shotgun (WGS) entry which is preliminary data.</text>
</comment>
<protein>
    <submittedName>
        <fullName evidence="3">Tigger transposable element-derived protein 1-like</fullName>
    </submittedName>
</protein>
<dbReference type="EMBL" id="BLXT01002468">
    <property type="protein sequence ID" value="GFN94601.1"/>
    <property type="molecule type" value="Genomic_DNA"/>
</dbReference>
<organism evidence="3 4">
    <name type="scientific">Plakobranchus ocellatus</name>
    <dbReference type="NCBI Taxonomy" id="259542"/>
    <lineage>
        <taxon>Eukaryota</taxon>
        <taxon>Metazoa</taxon>
        <taxon>Spiralia</taxon>
        <taxon>Lophotrochozoa</taxon>
        <taxon>Mollusca</taxon>
        <taxon>Gastropoda</taxon>
        <taxon>Heterobranchia</taxon>
        <taxon>Euthyneura</taxon>
        <taxon>Panpulmonata</taxon>
        <taxon>Sacoglossa</taxon>
        <taxon>Placobranchoidea</taxon>
        <taxon>Plakobranchidae</taxon>
        <taxon>Plakobranchus</taxon>
    </lineage>
</organism>
<dbReference type="GO" id="GO:0005634">
    <property type="term" value="C:nucleus"/>
    <property type="evidence" value="ECO:0007669"/>
    <property type="project" value="TreeGrafter"/>
</dbReference>
<evidence type="ECO:0000256" key="1">
    <source>
        <dbReference type="SAM" id="MobiDB-lite"/>
    </source>
</evidence>
<keyword evidence="4" id="KW-1185">Reference proteome</keyword>
<feature type="domain" description="DDE-1" evidence="2">
    <location>
        <begin position="121"/>
        <end position="250"/>
    </location>
</feature>
<feature type="compositionally biased region" description="Low complexity" evidence="1">
    <location>
        <begin position="421"/>
        <end position="432"/>
    </location>
</feature>
<sequence length="459" mass="51308">MIRCYVFEYFEKNNCQHPFTSNLAGEKWFRLFLNRHPQLRHRKAQAMNPARAQKLNRFIVNDHFTKLEQAIIDLDLFDKPDRIFNLDEKGCRLSLHHQQRVIALKGNKRVHLVAPEHGENVTVVACVSAVGGVIPPMIIFKGKNRKQQFSHDLPPLACFEMAEKGSMTNELFVKLLQHFSKFKPQGSILLIFDGAKCHLSIDILEEADRHNITLFCLPSNTTHELQPLDTAVFHSFEHHWDQEVLNFWRNRPQRSLSKDVVGKVFTPVWTKCLTMANIQSGFRKCGIYPFNNDAIPEHAFAPSEVTQMDIATADDAPPQPSTSQDNPTYPLTSQDAPPQSSTSQDAPPQSSTSQDAPPHPSTSQHLSFQPSTSQDAPLQPSTSQCPPPQPSTSQGLLSQPSINQGPPTQPSTTQGQSPRQSTVSTSSSTSGSPHLDFNLIMKTPTKAKKKTVTRAKSIN</sequence>
<evidence type="ECO:0000259" key="2">
    <source>
        <dbReference type="Pfam" id="PF03184"/>
    </source>
</evidence>
<accession>A0AAV3ZJ91</accession>
<dbReference type="PANTHER" id="PTHR19303">
    <property type="entry name" value="TRANSPOSON"/>
    <property type="match status" value="1"/>
</dbReference>
<proteinExistence type="predicted"/>
<dbReference type="GO" id="GO:0003677">
    <property type="term" value="F:DNA binding"/>
    <property type="evidence" value="ECO:0007669"/>
    <property type="project" value="TreeGrafter"/>
</dbReference>
<gene>
    <name evidence="3" type="ORF">PoB_002110700</name>
</gene>
<dbReference type="Pfam" id="PF03184">
    <property type="entry name" value="DDE_1"/>
    <property type="match status" value="1"/>
</dbReference>
<dbReference type="InterPro" id="IPR050863">
    <property type="entry name" value="CenT-Element_Derived"/>
</dbReference>
<evidence type="ECO:0000313" key="4">
    <source>
        <dbReference type="Proteomes" id="UP000735302"/>
    </source>
</evidence>